<dbReference type="CDD" id="cd06259">
    <property type="entry name" value="YdcF-like"/>
    <property type="match status" value="1"/>
</dbReference>
<feature type="transmembrane region" description="Helical" evidence="1">
    <location>
        <begin position="12"/>
        <end position="29"/>
    </location>
</feature>
<feature type="domain" description="DUF218" evidence="2">
    <location>
        <begin position="111"/>
        <end position="255"/>
    </location>
</feature>
<reference evidence="3" key="1">
    <citation type="submission" date="2020-08" db="EMBL/GenBank/DDBJ databases">
        <title>Novel species isolated from subtropical streams in China.</title>
        <authorList>
            <person name="Lu H."/>
        </authorList>
    </citation>
    <scope>NUCLEOTIDE SEQUENCE</scope>
    <source>
        <strain evidence="3">KACC 12607</strain>
    </source>
</reference>
<keyword evidence="1" id="KW-0812">Transmembrane</keyword>
<name>A0A923KIE9_9BURK</name>
<comment type="caution">
    <text evidence="3">The sequence shown here is derived from an EMBL/GenBank/DDBJ whole genome shotgun (WGS) entry which is preliminary data.</text>
</comment>
<dbReference type="EMBL" id="JACOFV010000009">
    <property type="protein sequence ID" value="MBC3862557.1"/>
    <property type="molecule type" value="Genomic_DNA"/>
</dbReference>
<evidence type="ECO:0000256" key="1">
    <source>
        <dbReference type="SAM" id="Phobius"/>
    </source>
</evidence>
<keyword evidence="1" id="KW-0472">Membrane</keyword>
<feature type="transmembrane region" description="Helical" evidence="1">
    <location>
        <begin position="75"/>
        <end position="94"/>
    </location>
</feature>
<proteinExistence type="predicted"/>
<dbReference type="Proteomes" id="UP000634011">
    <property type="component" value="Unassembled WGS sequence"/>
</dbReference>
<dbReference type="InterPro" id="IPR014729">
    <property type="entry name" value="Rossmann-like_a/b/a_fold"/>
</dbReference>
<sequence>MSNTLSDKSPFVFLCFFVGVILVVDTSILMTRHNFGFGVTFPFCVGIALLGMAWQWQKLHDWLNQKKRRQLLWKLLWTGTAIWLSTVAAFFYFIQAGHDIDIQTIRQPVRTILVLGGGTRNCLPRPTLAERLDLAFEWAQRLPDTKLVVSGGQDPGEQCTEAQVMANYLHQRGLPENRLLQEGMSTNTFENLTFSKKIMSEHGINTTDGLLIITSDFHSVRSRQIALKAGFNNLASAGAETPLSVRYNSWLREYFSFVRGWIVGDY</sequence>
<evidence type="ECO:0000313" key="3">
    <source>
        <dbReference type="EMBL" id="MBC3862557.1"/>
    </source>
</evidence>
<dbReference type="PANTHER" id="PTHR30336">
    <property type="entry name" value="INNER MEMBRANE PROTEIN, PROBABLE PERMEASE"/>
    <property type="match status" value="1"/>
</dbReference>
<gene>
    <name evidence="3" type="ORF">H8K32_10635</name>
</gene>
<dbReference type="Gene3D" id="3.40.50.620">
    <property type="entry name" value="HUPs"/>
    <property type="match status" value="1"/>
</dbReference>
<dbReference type="InterPro" id="IPR051599">
    <property type="entry name" value="Cell_Envelope_Assoc"/>
</dbReference>
<dbReference type="GO" id="GO:0043164">
    <property type="term" value="P:Gram-negative-bacterium-type cell wall biogenesis"/>
    <property type="evidence" value="ECO:0007669"/>
    <property type="project" value="TreeGrafter"/>
</dbReference>
<dbReference type="GO" id="GO:0000270">
    <property type="term" value="P:peptidoglycan metabolic process"/>
    <property type="evidence" value="ECO:0007669"/>
    <property type="project" value="TreeGrafter"/>
</dbReference>
<dbReference type="InterPro" id="IPR003848">
    <property type="entry name" value="DUF218"/>
</dbReference>
<accession>A0A923KIE9</accession>
<evidence type="ECO:0000259" key="2">
    <source>
        <dbReference type="Pfam" id="PF02698"/>
    </source>
</evidence>
<organism evidence="3 4">
    <name type="scientific">Undibacterium jejuense</name>
    <dbReference type="NCBI Taxonomy" id="1344949"/>
    <lineage>
        <taxon>Bacteria</taxon>
        <taxon>Pseudomonadati</taxon>
        <taxon>Pseudomonadota</taxon>
        <taxon>Betaproteobacteria</taxon>
        <taxon>Burkholderiales</taxon>
        <taxon>Oxalobacteraceae</taxon>
        <taxon>Undibacterium</taxon>
    </lineage>
</organism>
<feature type="transmembrane region" description="Helical" evidence="1">
    <location>
        <begin position="35"/>
        <end position="54"/>
    </location>
</feature>
<dbReference type="GO" id="GO:0005886">
    <property type="term" value="C:plasma membrane"/>
    <property type="evidence" value="ECO:0007669"/>
    <property type="project" value="TreeGrafter"/>
</dbReference>
<protein>
    <submittedName>
        <fullName evidence="3">YdcF family protein</fullName>
    </submittedName>
</protein>
<dbReference type="PANTHER" id="PTHR30336:SF4">
    <property type="entry name" value="ENVELOPE BIOGENESIS FACTOR ELYC"/>
    <property type="match status" value="1"/>
</dbReference>
<dbReference type="AlphaFoldDB" id="A0A923KIE9"/>
<evidence type="ECO:0000313" key="4">
    <source>
        <dbReference type="Proteomes" id="UP000634011"/>
    </source>
</evidence>
<dbReference type="Pfam" id="PF02698">
    <property type="entry name" value="DUF218"/>
    <property type="match status" value="1"/>
</dbReference>
<keyword evidence="1" id="KW-1133">Transmembrane helix</keyword>
<dbReference type="RefSeq" id="WP_186912483.1">
    <property type="nucleotide sequence ID" value="NZ_JACOFV010000009.1"/>
</dbReference>
<keyword evidence="4" id="KW-1185">Reference proteome</keyword>